<dbReference type="AlphaFoldDB" id="A0A133Q9M2"/>
<protein>
    <recommendedName>
        <fullName evidence="4">Conjugal transfer protein TraX</fullName>
    </recommendedName>
</protein>
<reference evidence="3" key="1">
    <citation type="submission" date="2016-01" db="EMBL/GenBank/DDBJ databases">
        <authorList>
            <person name="Mitreva M."/>
            <person name="Pepin K.H."/>
            <person name="Mihindukulasuriya K.A."/>
            <person name="Fulton R."/>
            <person name="Fronick C."/>
            <person name="O'Laughlin M."/>
            <person name="Miner T."/>
            <person name="Herter B."/>
            <person name="Rosa B.A."/>
            <person name="Cordes M."/>
            <person name="Tomlinson C."/>
            <person name="Wollam A."/>
            <person name="Palsikar V.B."/>
            <person name="Mardis E.R."/>
            <person name="Wilson R.K."/>
        </authorList>
    </citation>
    <scope>NUCLEOTIDE SEQUENCE [LARGE SCALE GENOMIC DNA]</scope>
    <source>
        <strain evidence="3">MJR7716</strain>
    </source>
</reference>
<organism evidence="2 3">
    <name type="scientific">Prevotella corporis</name>
    <dbReference type="NCBI Taxonomy" id="28128"/>
    <lineage>
        <taxon>Bacteria</taxon>
        <taxon>Pseudomonadati</taxon>
        <taxon>Bacteroidota</taxon>
        <taxon>Bacteroidia</taxon>
        <taxon>Bacteroidales</taxon>
        <taxon>Prevotellaceae</taxon>
        <taxon>Prevotella</taxon>
    </lineage>
</organism>
<dbReference type="Proteomes" id="UP000070533">
    <property type="component" value="Unassembled WGS sequence"/>
</dbReference>
<proteinExistence type="predicted"/>
<accession>A0A133Q9M2</accession>
<evidence type="ECO:0008006" key="4">
    <source>
        <dbReference type="Google" id="ProtNLM"/>
    </source>
</evidence>
<keyword evidence="3" id="KW-1185">Reference proteome</keyword>
<sequence length="67" mass="7741">EAYTHFYRTVPMFSIPVMAEYGLLGYLVALTLLVTYNGKRGFIKGQYAKYGVYAYYPVHLISIFLFT</sequence>
<evidence type="ECO:0000256" key="1">
    <source>
        <dbReference type="SAM" id="Phobius"/>
    </source>
</evidence>
<feature type="transmembrane region" description="Helical" evidence="1">
    <location>
        <begin position="47"/>
        <end position="66"/>
    </location>
</feature>
<keyword evidence="1" id="KW-0472">Membrane</keyword>
<dbReference type="PATRIC" id="fig|28128.5.peg.1439"/>
<keyword evidence="1" id="KW-1133">Transmembrane helix</keyword>
<dbReference type="EMBL" id="LRQG01000092">
    <property type="protein sequence ID" value="KXA39576.1"/>
    <property type="molecule type" value="Genomic_DNA"/>
</dbReference>
<gene>
    <name evidence="2" type="ORF">HMPREF3226_01412</name>
</gene>
<feature type="transmembrane region" description="Helical" evidence="1">
    <location>
        <begin position="12"/>
        <end position="35"/>
    </location>
</feature>
<evidence type="ECO:0000313" key="2">
    <source>
        <dbReference type="EMBL" id="KXA39576.1"/>
    </source>
</evidence>
<comment type="caution">
    <text evidence="2">The sequence shown here is derived from an EMBL/GenBank/DDBJ whole genome shotgun (WGS) entry which is preliminary data.</text>
</comment>
<name>A0A133Q9M2_9BACT</name>
<feature type="non-terminal residue" evidence="2">
    <location>
        <position position="1"/>
    </location>
</feature>
<keyword evidence="1" id="KW-0812">Transmembrane</keyword>
<evidence type="ECO:0000313" key="3">
    <source>
        <dbReference type="Proteomes" id="UP000070533"/>
    </source>
</evidence>